<dbReference type="RefSeq" id="WP_095094322.1">
    <property type="nucleotide sequence ID" value="NZ_JACONW010000086.1"/>
</dbReference>
<evidence type="ECO:0000313" key="2">
    <source>
        <dbReference type="Proteomes" id="UP000651852"/>
    </source>
</evidence>
<evidence type="ECO:0008006" key="3">
    <source>
        <dbReference type="Google" id="ProtNLM"/>
    </source>
</evidence>
<protein>
    <recommendedName>
        <fullName evidence="3">Phage gp6-like head-tail connector protein</fullName>
    </recommendedName>
</protein>
<gene>
    <name evidence="1" type="ORF">H8S59_17315</name>
</gene>
<sequence>MDAKIAVELVCAKLLGEHSIPVKIRTRDRVTEEEVNELFLAIDFLIRYYREQDTVPKNLALAFVDIYAGFSVAEGFYCEDDIKRYEDIGIALQEKAYDLFEGA</sequence>
<accession>A0ABR7B2X6</accession>
<comment type="caution">
    <text evidence="1">The sequence shown here is derived from an EMBL/GenBank/DDBJ whole genome shotgun (WGS) entry which is preliminary data.</text>
</comment>
<name>A0ABR7B2X6_9PSED</name>
<dbReference type="Proteomes" id="UP000651852">
    <property type="component" value="Unassembled WGS sequence"/>
</dbReference>
<reference evidence="1 2" key="1">
    <citation type="submission" date="2020-08" db="EMBL/GenBank/DDBJ databases">
        <title>Putative novel bacterial strains isolated from necrotic wheat leaf tissues caused by Xanthomonas translucens.</title>
        <authorList>
            <person name="Tambong J.T."/>
        </authorList>
    </citation>
    <scope>NUCLEOTIDE SEQUENCE [LARGE SCALE GENOMIC DNA]</scope>
    <source>
        <strain evidence="1 2">DOAB 1069</strain>
    </source>
</reference>
<keyword evidence="2" id="KW-1185">Reference proteome</keyword>
<evidence type="ECO:0000313" key="1">
    <source>
        <dbReference type="EMBL" id="MBC3951531.1"/>
    </source>
</evidence>
<proteinExistence type="predicted"/>
<dbReference type="EMBL" id="JACONW010000086">
    <property type="protein sequence ID" value="MBC3951531.1"/>
    <property type="molecule type" value="Genomic_DNA"/>
</dbReference>
<organism evidence="1 2">
    <name type="scientific">Pseudomonas folii</name>
    <dbReference type="NCBI Taxonomy" id="2762593"/>
    <lineage>
        <taxon>Bacteria</taxon>
        <taxon>Pseudomonadati</taxon>
        <taxon>Pseudomonadota</taxon>
        <taxon>Gammaproteobacteria</taxon>
        <taxon>Pseudomonadales</taxon>
        <taxon>Pseudomonadaceae</taxon>
        <taxon>Pseudomonas</taxon>
    </lineage>
</organism>